<proteinExistence type="inferred from homology"/>
<feature type="domain" description="EamA" evidence="7">
    <location>
        <begin position="168"/>
        <end position="284"/>
    </location>
</feature>
<comment type="similarity">
    <text evidence="2">Belongs to the EamA transporter family.</text>
</comment>
<feature type="domain" description="EamA" evidence="7">
    <location>
        <begin position="4"/>
        <end position="133"/>
    </location>
</feature>
<keyword evidence="5 6" id="KW-0472">Membrane</keyword>
<keyword evidence="3 6" id="KW-0812">Transmembrane</keyword>
<evidence type="ECO:0000313" key="9">
    <source>
        <dbReference type="Proteomes" id="UP001230005"/>
    </source>
</evidence>
<evidence type="ECO:0000259" key="7">
    <source>
        <dbReference type="Pfam" id="PF00892"/>
    </source>
</evidence>
<reference evidence="8 9" key="1">
    <citation type="submission" date="2023-07" db="EMBL/GenBank/DDBJ databases">
        <title>Genomic Encyclopedia of Type Strains, Phase IV (KMG-IV): sequencing the most valuable type-strain genomes for metagenomic binning, comparative biology and taxonomic classification.</title>
        <authorList>
            <person name="Goeker M."/>
        </authorList>
    </citation>
    <scope>NUCLEOTIDE SEQUENCE [LARGE SCALE GENOMIC DNA]</scope>
    <source>
        <strain evidence="8 9">DSM 9768</strain>
    </source>
</reference>
<feature type="transmembrane region" description="Helical" evidence="6">
    <location>
        <begin position="57"/>
        <end position="80"/>
    </location>
</feature>
<dbReference type="InterPro" id="IPR050638">
    <property type="entry name" value="AA-Vitamin_Transporters"/>
</dbReference>
<evidence type="ECO:0000256" key="3">
    <source>
        <dbReference type="ARBA" id="ARBA00022692"/>
    </source>
</evidence>
<keyword evidence="9" id="KW-1185">Reference proteome</keyword>
<dbReference type="Pfam" id="PF00892">
    <property type="entry name" value="EamA"/>
    <property type="match status" value="2"/>
</dbReference>
<evidence type="ECO:0000313" key="8">
    <source>
        <dbReference type="EMBL" id="MDQ0252731.1"/>
    </source>
</evidence>
<dbReference type="SUPFAM" id="SSF103481">
    <property type="entry name" value="Multidrug resistance efflux transporter EmrE"/>
    <property type="match status" value="2"/>
</dbReference>
<feature type="transmembrane region" description="Helical" evidence="6">
    <location>
        <begin position="178"/>
        <end position="197"/>
    </location>
</feature>
<dbReference type="InterPro" id="IPR000620">
    <property type="entry name" value="EamA_dom"/>
</dbReference>
<evidence type="ECO:0000256" key="6">
    <source>
        <dbReference type="SAM" id="Phobius"/>
    </source>
</evidence>
<evidence type="ECO:0000256" key="2">
    <source>
        <dbReference type="ARBA" id="ARBA00007362"/>
    </source>
</evidence>
<organism evidence="8 9">
    <name type="scientific">Evansella vedderi</name>
    <dbReference type="NCBI Taxonomy" id="38282"/>
    <lineage>
        <taxon>Bacteria</taxon>
        <taxon>Bacillati</taxon>
        <taxon>Bacillota</taxon>
        <taxon>Bacilli</taxon>
        <taxon>Bacillales</taxon>
        <taxon>Bacillaceae</taxon>
        <taxon>Evansella</taxon>
    </lineage>
</organism>
<evidence type="ECO:0000256" key="1">
    <source>
        <dbReference type="ARBA" id="ARBA00004127"/>
    </source>
</evidence>
<feature type="transmembrane region" description="Helical" evidence="6">
    <location>
        <begin position="266"/>
        <end position="284"/>
    </location>
</feature>
<sequence>MSTWFVLAVASAVVFGISTFFFKINSFKNWPLLPFFGGVYGSGTLAFIVTANLEGVLYLTPMIILSGIVVGIGSTFGNLLLMRAFQHGPASLTSPIVNTNILLIVIMSVLFYGERLGILEYIGILLIIVAISILPLDPQEKLSIPNRIWYVYALVATVLFFLRNGGLKVTEEMALPNTTILMVGYFVGAVWSVYAYLMSKETKMEEGAKQGKGFALGLVTGLFSYGGMQLYAVALQTGPASIISPIFATNSLVVALLSILYLKEKLTLMQTTTLVGVFVGIVLLRV</sequence>
<name>A0ABT9ZPT6_9BACI</name>
<feature type="transmembrane region" description="Helical" evidence="6">
    <location>
        <begin position="118"/>
        <end position="136"/>
    </location>
</feature>
<accession>A0ABT9ZPT6</accession>
<comment type="subcellular location">
    <subcellularLocation>
        <location evidence="1">Endomembrane system</location>
        <topology evidence="1">Multi-pass membrane protein</topology>
    </subcellularLocation>
</comment>
<feature type="transmembrane region" description="Helical" evidence="6">
    <location>
        <begin position="92"/>
        <end position="112"/>
    </location>
</feature>
<dbReference type="EMBL" id="JAUSUG010000001">
    <property type="protein sequence ID" value="MDQ0252731.1"/>
    <property type="molecule type" value="Genomic_DNA"/>
</dbReference>
<feature type="transmembrane region" description="Helical" evidence="6">
    <location>
        <begin position="148"/>
        <end position="166"/>
    </location>
</feature>
<feature type="transmembrane region" description="Helical" evidence="6">
    <location>
        <begin position="32"/>
        <end position="51"/>
    </location>
</feature>
<evidence type="ECO:0000256" key="4">
    <source>
        <dbReference type="ARBA" id="ARBA00022989"/>
    </source>
</evidence>
<dbReference type="Gene3D" id="1.10.3730.20">
    <property type="match status" value="2"/>
</dbReference>
<keyword evidence="4 6" id="KW-1133">Transmembrane helix</keyword>
<evidence type="ECO:0000256" key="5">
    <source>
        <dbReference type="ARBA" id="ARBA00023136"/>
    </source>
</evidence>
<dbReference type="PANTHER" id="PTHR32322:SF2">
    <property type="entry name" value="EAMA DOMAIN-CONTAINING PROTEIN"/>
    <property type="match status" value="1"/>
</dbReference>
<gene>
    <name evidence="8" type="ORF">J2S74_000103</name>
</gene>
<comment type="caution">
    <text evidence="8">The sequence shown here is derived from an EMBL/GenBank/DDBJ whole genome shotgun (WGS) entry which is preliminary data.</text>
</comment>
<feature type="transmembrane region" description="Helical" evidence="6">
    <location>
        <begin position="240"/>
        <end position="259"/>
    </location>
</feature>
<feature type="transmembrane region" description="Helical" evidence="6">
    <location>
        <begin position="6"/>
        <end position="25"/>
    </location>
</feature>
<dbReference type="PANTHER" id="PTHR32322">
    <property type="entry name" value="INNER MEMBRANE TRANSPORTER"/>
    <property type="match status" value="1"/>
</dbReference>
<feature type="transmembrane region" description="Helical" evidence="6">
    <location>
        <begin position="213"/>
        <end position="234"/>
    </location>
</feature>
<dbReference type="RefSeq" id="WP_307320464.1">
    <property type="nucleotide sequence ID" value="NZ_JAUSUG010000001.1"/>
</dbReference>
<protein>
    <submittedName>
        <fullName evidence="8">Membrane protein</fullName>
    </submittedName>
</protein>
<dbReference type="InterPro" id="IPR037185">
    <property type="entry name" value="EmrE-like"/>
</dbReference>
<dbReference type="Proteomes" id="UP001230005">
    <property type="component" value="Unassembled WGS sequence"/>
</dbReference>